<dbReference type="PANTHER" id="PTHR42912">
    <property type="entry name" value="METHYLTRANSFERASE"/>
    <property type="match status" value="1"/>
</dbReference>
<reference evidence="1" key="1">
    <citation type="submission" date="2009-10" db="EMBL/GenBank/DDBJ databases">
        <title>Diversity of trophic interactions inside an arsenic-rich microbial ecosystem.</title>
        <authorList>
            <person name="Bertin P.N."/>
            <person name="Heinrich-Salmeron A."/>
            <person name="Pelletier E."/>
            <person name="Goulhen-Chollet F."/>
            <person name="Arsene-Ploetze F."/>
            <person name="Gallien S."/>
            <person name="Calteau A."/>
            <person name="Vallenet D."/>
            <person name="Casiot C."/>
            <person name="Chane-Woon-Ming B."/>
            <person name="Giloteaux L."/>
            <person name="Barakat M."/>
            <person name="Bonnefoy V."/>
            <person name="Bruneel O."/>
            <person name="Chandler M."/>
            <person name="Cleiss J."/>
            <person name="Duran R."/>
            <person name="Elbaz-Poulichet F."/>
            <person name="Fonknechten N."/>
            <person name="Lauga B."/>
            <person name="Mornico D."/>
            <person name="Ortet P."/>
            <person name="Schaeffer C."/>
            <person name="Siguier P."/>
            <person name="Alexander Thil Smith A."/>
            <person name="Van Dorsselaer A."/>
            <person name="Weissenbach J."/>
            <person name="Medigue C."/>
            <person name="Le Paslier D."/>
        </authorList>
    </citation>
    <scope>NUCLEOTIDE SEQUENCE</scope>
</reference>
<comment type="caution">
    <text evidence="1">The sequence shown here is derived from an EMBL/GenBank/DDBJ whole genome shotgun (WGS) entry which is preliminary data.</text>
</comment>
<dbReference type="PANTHER" id="PTHR42912:SF58">
    <property type="entry name" value="BLR1400 PROTEIN"/>
    <property type="match status" value="1"/>
</dbReference>
<dbReference type="GO" id="GO:0008168">
    <property type="term" value="F:methyltransferase activity"/>
    <property type="evidence" value="ECO:0007669"/>
    <property type="project" value="TreeGrafter"/>
</dbReference>
<accession>E6PUF9</accession>
<sequence>MKPATTQPPGTTHDPRHDIIAARVPRGSRVLDLGCGDGALLAHLRDARGCSVQGVEIDPDKLVACARRDVDVLQLDLEQGLTMFADASFDVVLLIDSLPNLRHTEAALREAARVGRSGMASFANFAYWRIRLRVAGGRLPVTDELPYQWYDTPNLRVATHADFAGLATKCGLQVREAFGVQAGREVHTWPNLLASEAMFVFSAG</sequence>
<dbReference type="InterPro" id="IPR010743">
    <property type="entry name" value="Methionine_synth_MetW"/>
</dbReference>
<dbReference type="EMBL" id="CABM01000056">
    <property type="protein sequence ID" value="CBH98566.1"/>
    <property type="molecule type" value="Genomic_DNA"/>
</dbReference>
<gene>
    <name evidence="1" type="ORF">CARN2_4047</name>
</gene>
<dbReference type="SUPFAM" id="SSF53335">
    <property type="entry name" value="S-adenosyl-L-methionine-dependent methyltransferases"/>
    <property type="match status" value="1"/>
</dbReference>
<protein>
    <submittedName>
        <fullName evidence="1">Putative methionine biosynthesis protein MetW</fullName>
    </submittedName>
</protein>
<evidence type="ECO:0000313" key="1">
    <source>
        <dbReference type="EMBL" id="CBH98566.1"/>
    </source>
</evidence>
<dbReference type="InterPro" id="IPR050508">
    <property type="entry name" value="Methyltransf_Superfamily"/>
</dbReference>
<dbReference type="CDD" id="cd02440">
    <property type="entry name" value="AdoMet_MTases"/>
    <property type="match status" value="1"/>
</dbReference>
<dbReference type="Gene3D" id="3.40.50.150">
    <property type="entry name" value="Vaccinia Virus protein VP39"/>
    <property type="match status" value="1"/>
</dbReference>
<name>E6PUF9_9ZZZZ</name>
<dbReference type="NCBIfam" id="TIGR02081">
    <property type="entry name" value="metW"/>
    <property type="match status" value="1"/>
</dbReference>
<dbReference type="InterPro" id="IPR029063">
    <property type="entry name" value="SAM-dependent_MTases_sf"/>
</dbReference>
<proteinExistence type="predicted"/>
<dbReference type="AlphaFoldDB" id="E6PUF9"/>
<dbReference type="Pfam" id="PF07021">
    <property type="entry name" value="MetW"/>
    <property type="match status" value="1"/>
</dbReference>
<organism evidence="1">
    <name type="scientific">mine drainage metagenome</name>
    <dbReference type="NCBI Taxonomy" id="410659"/>
    <lineage>
        <taxon>unclassified sequences</taxon>
        <taxon>metagenomes</taxon>
        <taxon>ecological metagenomes</taxon>
    </lineage>
</organism>